<comment type="caution">
    <text evidence="1">The sequence shown here is derived from an EMBL/GenBank/DDBJ whole genome shotgun (WGS) entry which is preliminary data.</text>
</comment>
<evidence type="ECO:0000313" key="1">
    <source>
        <dbReference type="EMBL" id="GBP95707.1"/>
    </source>
</evidence>
<dbReference type="AlphaFoldDB" id="A0A4C2AA15"/>
<organism evidence="1 2">
    <name type="scientific">Eumeta variegata</name>
    <name type="common">Bagworm moth</name>
    <name type="synonym">Eumeta japonica</name>
    <dbReference type="NCBI Taxonomy" id="151549"/>
    <lineage>
        <taxon>Eukaryota</taxon>
        <taxon>Metazoa</taxon>
        <taxon>Ecdysozoa</taxon>
        <taxon>Arthropoda</taxon>
        <taxon>Hexapoda</taxon>
        <taxon>Insecta</taxon>
        <taxon>Pterygota</taxon>
        <taxon>Neoptera</taxon>
        <taxon>Endopterygota</taxon>
        <taxon>Lepidoptera</taxon>
        <taxon>Glossata</taxon>
        <taxon>Ditrysia</taxon>
        <taxon>Tineoidea</taxon>
        <taxon>Psychidae</taxon>
        <taxon>Oiketicinae</taxon>
        <taxon>Eumeta</taxon>
    </lineage>
</organism>
<protein>
    <submittedName>
        <fullName evidence="1">Uncharacterized protein</fullName>
    </submittedName>
</protein>
<name>A0A4C2AA15_EUMVA</name>
<sequence>MEAYKALLVISDDFKHEHEAVLTKVDADFLTIFELADCIELAFDGLRYEEESKRTAGPGLSSNSFADTEGSISHLSPLSLTQFSGEIRTSCRSLKCSIAW</sequence>
<gene>
    <name evidence="1" type="ORF">EVAR_100814_1</name>
</gene>
<proteinExistence type="predicted"/>
<evidence type="ECO:0000313" key="2">
    <source>
        <dbReference type="Proteomes" id="UP000299102"/>
    </source>
</evidence>
<dbReference type="Proteomes" id="UP000299102">
    <property type="component" value="Unassembled WGS sequence"/>
</dbReference>
<accession>A0A4C2AA15</accession>
<reference evidence="1 2" key="1">
    <citation type="journal article" date="2019" name="Commun. Biol.">
        <title>The bagworm genome reveals a unique fibroin gene that provides high tensile strength.</title>
        <authorList>
            <person name="Kono N."/>
            <person name="Nakamura H."/>
            <person name="Ohtoshi R."/>
            <person name="Tomita M."/>
            <person name="Numata K."/>
            <person name="Arakawa K."/>
        </authorList>
    </citation>
    <scope>NUCLEOTIDE SEQUENCE [LARGE SCALE GENOMIC DNA]</scope>
</reference>
<dbReference type="EMBL" id="BGZK01002670">
    <property type="protein sequence ID" value="GBP95707.1"/>
    <property type="molecule type" value="Genomic_DNA"/>
</dbReference>
<keyword evidence="2" id="KW-1185">Reference proteome</keyword>